<keyword evidence="3" id="KW-1185">Reference proteome</keyword>
<proteinExistence type="predicted"/>
<evidence type="ECO:0000313" key="3">
    <source>
        <dbReference type="Proteomes" id="UP000291084"/>
    </source>
</evidence>
<dbReference type="EMBL" id="AP015038">
    <property type="protein sequence ID" value="BAT88795.1"/>
    <property type="molecule type" value="Genomic_DNA"/>
</dbReference>
<reference evidence="2 3" key="1">
    <citation type="journal article" date="2015" name="Sci. Rep.">
        <title>The power of single molecule real-time sequencing technology in the de novo assembly of a eukaryotic genome.</title>
        <authorList>
            <person name="Sakai H."/>
            <person name="Naito K."/>
            <person name="Ogiso-Tanaka E."/>
            <person name="Takahashi Y."/>
            <person name="Iseki K."/>
            <person name="Muto C."/>
            <person name="Satou K."/>
            <person name="Teruya K."/>
            <person name="Shiroma A."/>
            <person name="Shimoji M."/>
            <person name="Hirano T."/>
            <person name="Itoh T."/>
            <person name="Kaga A."/>
            <person name="Tomooka N."/>
        </authorList>
    </citation>
    <scope>NUCLEOTIDE SEQUENCE [LARGE SCALE GENOMIC DNA]</scope>
    <source>
        <strain evidence="3">cv. Shumari</strain>
    </source>
</reference>
<evidence type="ECO:0000313" key="2">
    <source>
        <dbReference type="EMBL" id="BAT88795.1"/>
    </source>
</evidence>
<evidence type="ECO:0000256" key="1">
    <source>
        <dbReference type="SAM" id="MobiDB-lite"/>
    </source>
</evidence>
<dbReference type="AlphaFoldDB" id="A0A0S3S7M0"/>
<gene>
    <name evidence="2" type="primary">Vigan.05G240700</name>
    <name evidence="2" type="ORF">VIGAN_05240700</name>
</gene>
<organism evidence="2 3">
    <name type="scientific">Vigna angularis var. angularis</name>
    <dbReference type="NCBI Taxonomy" id="157739"/>
    <lineage>
        <taxon>Eukaryota</taxon>
        <taxon>Viridiplantae</taxon>
        <taxon>Streptophyta</taxon>
        <taxon>Embryophyta</taxon>
        <taxon>Tracheophyta</taxon>
        <taxon>Spermatophyta</taxon>
        <taxon>Magnoliopsida</taxon>
        <taxon>eudicotyledons</taxon>
        <taxon>Gunneridae</taxon>
        <taxon>Pentapetalae</taxon>
        <taxon>rosids</taxon>
        <taxon>fabids</taxon>
        <taxon>Fabales</taxon>
        <taxon>Fabaceae</taxon>
        <taxon>Papilionoideae</taxon>
        <taxon>50 kb inversion clade</taxon>
        <taxon>NPAAA clade</taxon>
        <taxon>indigoferoid/millettioid clade</taxon>
        <taxon>Phaseoleae</taxon>
        <taxon>Vigna</taxon>
    </lineage>
</organism>
<feature type="region of interest" description="Disordered" evidence="1">
    <location>
        <begin position="69"/>
        <end position="88"/>
    </location>
</feature>
<protein>
    <submittedName>
        <fullName evidence="2">Uncharacterized protein</fullName>
    </submittedName>
</protein>
<accession>A0A0S3S7M0</accession>
<dbReference type="Proteomes" id="UP000291084">
    <property type="component" value="Chromosome 5"/>
</dbReference>
<sequence>MEEVYSLEAHADRKRRLHVDIFGESFLEQFFLEALRSSREYYSSNIHGQQLHPAAVYVQLQHVRPVVHSSTTFQQPSRPRTPIQQASQTAATSSCLQHPTPVAAPEINSTRSNWGSKKTFNVQPSAAATRSSLSQLIQHFTVAANFKLQLRPTEELTVQDDSSSIRFSSLGNTRQELHVAVSTLVEMNFGELIHQGTKEKREGQQADFPTTHA</sequence>
<name>A0A0S3S7M0_PHAAN</name>